<reference evidence="1" key="1">
    <citation type="submission" date="2023-04" db="EMBL/GenBank/DDBJ databases">
        <title>Draft Genome sequencing of Naganishia species isolated from polar environments using Oxford Nanopore Technology.</title>
        <authorList>
            <person name="Leo P."/>
            <person name="Venkateswaran K."/>
        </authorList>
    </citation>
    <scope>NUCLEOTIDE SEQUENCE</scope>
    <source>
        <strain evidence="1">MNA-CCFEE 5261</strain>
    </source>
</reference>
<accession>A0ACC2VHB6</accession>
<organism evidence="1 2">
    <name type="scientific">Naganishia cerealis</name>
    <dbReference type="NCBI Taxonomy" id="610337"/>
    <lineage>
        <taxon>Eukaryota</taxon>
        <taxon>Fungi</taxon>
        <taxon>Dikarya</taxon>
        <taxon>Basidiomycota</taxon>
        <taxon>Agaricomycotina</taxon>
        <taxon>Tremellomycetes</taxon>
        <taxon>Filobasidiales</taxon>
        <taxon>Filobasidiaceae</taxon>
        <taxon>Naganishia</taxon>
    </lineage>
</organism>
<evidence type="ECO:0000313" key="1">
    <source>
        <dbReference type="EMBL" id="KAJ9098800.1"/>
    </source>
</evidence>
<proteinExistence type="predicted"/>
<dbReference type="Proteomes" id="UP001241377">
    <property type="component" value="Unassembled WGS sequence"/>
</dbReference>
<comment type="caution">
    <text evidence="1">The sequence shown here is derived from an EMBL/GenBank/DDBJ whole genome shotgun (WGS) entry which is preliminary data.</text>
</comment>
<keyword evidence="2" id="KW-1185">Reference proteome</keyword>
<dbReference type="EMBL" id="JASBWR010000074">
    <property type="protein sequence ID" value="KAJ9098800.1"/>
    <property type="molecule type" value="Genomic_DNA"/>
</dbReference>
<gene>
    <name evidence="1" type="ORF">QFC19_006277</name>
</gene>
<protein>
    <submittedName>
        <fullName evidence="1">Uncharacterized protein</fullName>
    </submittedName>
</protein>
<sequence length="355" mass="39081">MSAVSISYKDLINAPGSLQQQIEEAFGNGEDALGVIIIKDLPEQFPKLRETLLKLADKFASLPEDVREKYSRKEVQYMFGWSHGKEIMNGKPDIYKGSYYANPLVDHPNVSEDLRQKNWMYYGDNVWPDKTEPGLQDFEHAFKDLGKLIHQVGLLLSKACESFVSPHVHAAVKSSTSSSANITDLIATSQCNKARLLHYFPPSPAEIDNGAAENGVQDDACGIHLDHSLLTGLCSAMYLDHSGNAAEPKVVPAPDPKAGLWICPRRKGSEPVKVSIPADCLAFQTGEALQLLTDGKLAATPHFVRAGQDASSISRETFAFFLQPDVDRVLGSNGETFGEFSERIMREHYEQGIGM</sequence>
<name>A0ACC2VHB6_9TREE</name>
<evidence type="ECO:0000313" key="2">
    <source>
        <dbReference type="Proteomes" id="UP001241377"/>
    </source>
</evidence>